<evidence type="ECO:0000256" key="1">
    <source>
        <dbReference type="ARBA" id="ARBA00001974"/>
    </source>
</evidence>
<evidence type="ECO:0000256" key="5">
    <source>
        <dbReference type="ARBA" id="ARBA00023002"/>
    </source>
</evidence>
<evidence type="ECO:0000313" key="9">
    <source>
        <dbReference type="EMBL" id="JAC84240.1"/>
    </source>
</evidence>
<evidence type="ECO:0000256" key="3">
    <source>
        <dbReference type="ARBA" id="ARBA00022630"/>
    </source>
</evidence>
<dbReference type="Gene3D" id="1.20.140.10">
    <property type="entry name" value="Butyryl-CoA Dehydrogenase, subunit A, domain 3"/>
    <property type="match status" value="2"/>
</dbReference>
<dbReference type="Pfam" id="PF01756">
    <property type="entry name" value="ACOX"/>
    <property type="match status" value="1"/>
</dbReference>
<feature type="compositionally biased region" description="Low complexity" evidence="6">
    <location>
        <begin position="319"/>
        <end position="331"/>
    </location>
</feature>
<dbReference type="GO" id="GO:0055088">
    <property type="term" value="P:lipid homeostasis"/>
    <property type="evidence" value="ECO:0007669"/>
    <property type="project" value="TreeGrafter"/>
</dbReference>
<dbReference type="InterPro" id="IPR012258">
    <property type="entry name" value="Acyl-CoA_oxidase"/>
</dbReference>
<organism evidence="9">
    <name type="scientific">Tetraselmis sp. GSL018</name>
    <dbReference type="NCBI Taxonomy" id="582737"/>
    <lineage>
        <taxon>Eukaryota</taxon>
        <taxon>Viridiplantae</taxon>
        <taxon>Chlorophyta</taxon>
        <taxon>core chlorophytes</taxon>
        <taxon>Chlorodendrophyceae</taxon>
        <taxon>Chlorodendrales</taxon>
        <taxon>Chlorodendraceae</taxon>
        <taxon>Tetraselmis</taxon>
    </lineage>
</organism>
<dbReference type="InterPro" id="IPR002655">
    <property type="entry name" value="Acyl-CoA_oxidase_C"/>
</dbReference>
<feature type="compositionally biased region" description="Low complexity" evidence="6">
    <location>
        <begin position="351"/>
        <end position="382"/>
    </location>
</feature>
<name>A0A061SMY3_9CHLO</name>
<dbReference type="GO" id="GO:0005504">
    <property type="term" value="F:fatty acid binding"/>
    <property type="evidence" value="ECO:0007669"/>
    <property type="project" value="TreeGrafter"/>
</dbReference>
<keyword evidence="3" id="KW-0285">Flavoprotein</keyword>
<protein>
    <submittedName>
        <fullName evidence="9">Acyl-coenzyme a oxidase peroxisomal-like</fullName>
    </submittedName>
</protein>
<comment type="similarity">
    <text evidence="2">Belongs to the acyl-CoA oxidase family.</text>
</comment>
<feature type="region of interest" description="Disordered" evidence="6">
    <location>
        <begin position="311"/>
        <end position="382"/>
    </location>
</feature>
<keyword evidence="5" id="KW-0560">Oxidoreductase</keyword>
<dbReference type="GO" id="GO:0033540">
    <property type="term" value="P:fatty acid beta-oxidation using acyl-CoA oxidase"/>
    <property type="evidence" value="ECO:0007669"/>
    <property type="project" value="TreeGrafter"/>
</dbReference>
<dbReference type="Pfam" id="PF22924">
    <property type="entry name" value="ACOX_C_alpha1"/>
    <property type="match status" value="1"/>
</dbReference>
<evidence type="ECO:0000259" key="7">
    <source>
        <dbReference type="Pfam" id="PF01756"/>
    </source>
</evidence>
<dbReference type="GO" id="GO:0071949">
    <property type="term" value="F:FAD binding"/>
    <property type="evidence" value="ECO:0007669"/>
    <property type="project" value="InterPro"/>
</dbReference>
<reference evidence="9" key="1">
    <citation type="submission" date="2014-05" db="EMBL/GenBank/DDBJ databases">
        <title>The transcriptome of the halophilic microalga Tetraselmis sp. GSL018 isolated from the Great Salt Lake, Utah.</title>
        <authorList>
            <person name="Jinkerson R.E."/>
            <person name="D'Adamo S."/>
            <person name="Posewitz M.C."/>
        </authorList>
    </citation>
    <scope>NUCLEOTIDE SEQUENCE</scope>
    <source>
        <strain evidence="9">GSL018</strain>
    </source>
</reference>
<keyword evidence="4" id="KW-0274">FAD</keyword>
<dbReference type="EMBL" id="GBEZ01000661">
    <property type="protein sequence ID" value="JAC84240.1"/>
    <property type="molecule type" value="Transcribed_RNA"/>
</dbReference>
<dbReference type="AlphaFoldDB" id="A0A061SMY3"/>
<dbReference type="InterPro" id="IPR036250">
    <property type="entry name" value="AcylCo_DH-like_C"/>
</dbReference>
<feature type="domain" description="Acyl-CoA oxidase C-terminal" evidence="7">
    <location>
        <begin position="107"/>
        <end position="174"/>
    </location>
</feature>
<feature type="region of interest" description="Disordered" evidence="6">
    <location>
        <begin position="170"/>
        <end position="229"/>
    </location>
</feature>
<feature type="domain" description="Acyl-CoA oxidase C-alpha1" evidence="8">
    <location>
        <begin position="1"/>
        <end position="61"/>
    </location>
</feature>
<dbReference type="PANTHER" id="PTHR10909">
    <property type="entry name" value="ELECTRON TRANSPORT OXIDOREDUCTASE"/>
    <property type="match status" value="1"/>
</dbReference>
<evidence type="ECO:0000256" key="6">
    <source>
        <dbReference type="SAM" id="MobiDB-lite"/>
    </source>
</evidence>
<dbReference type="PANTHER" id="PTHR10909:SF378">
    <property type="entry name" value="ACYL-COENZYME A OXIDASE"/>
    <property type="match status" value="1"/>
</dbReference>
<dbReference type="GO" id="GO:0003997">
    <property type="term" value="F:acyl-CoA oxidase activity"/>
    <property type="evidence" value="ECO:0007669"/>
    <property type="project" value="InterPro"/>
</dbReference>
<evidence type="ECO:0000256" key="2">
    <source>
        <dbReference type="ARBA" id="ARBA00006288"/>
    </source>
</evidence>
<evidence type="ECO:0000256" key="4">
    <source>
        <dbReference type="ARBA" id="ARBA00022827"/>
    </source>
</evidence>
<sequence>GLKAYTSSFTASCLNACRESCGGHGYAAVNRLGQLRSDHDIFQTFEGDNTVLLQQVASMLLKLHRRQFRGTPFAATYNFLRQVAANSVMVNPLLSHETDVRHLRDPGFQIRALRYRTARLLYTVANRLQKHRARRGAFEAWNHCLTHLLLLANSFIESVILEKFVQAVRSRPSPLRPPEPRTILLDLRGGPRRAQPQSRPHREGTVRRGASAPSAPLPTTDPSPLARPNEPTTPYGFPFFCSASFAALSSPKARLVSEMLAAGPRPQPFLSGAFPVPPFLWLPTRGHLLVLDPSPAARTCRDRCPAIWPPQAPPIGIGSPRWSPSPSLSRPNSREGLLDAVPRPVSPPRPSRCARAPAGRSALSRTPSAARPSRRSATCLPS</sequence>
<dbReference type="InterPro" id="IPR055060">
    <property type="entry name" value="ACOX_C_alpha1"/>
</dbReference>
<feature type="non-terminal residue" evidence="9">
    <location>
        <position position="1"/>
    </location>
</feature>
<comment type="cofactor">
    <cofactor evidence="1">
        <name>FAD</name>
        <dbReference type="ChEBI" id="CHEBI:57692"/>
    </cofactor>
</comment>
<proteinExistence type="inferred from homology"/>
<dbReference type="GO" id="GO:0005777">
    <property type="term" value="C:peroxisome"/>
    <property type="evidence" value="ECO:0007669"/>
    <property type="project" value="InterPro"/>
</dbReference>
<dbReference type="SUPFAM" id="SSF47203">
    <property type="entry name" value="Acyl-CoA dehydrogenase C-terminal domain-like"/>
    <property type="match status" value="2"/>
</dbReference>
<evidence type="ECO:0000259" key="8">
    <source>
        <dbReference type="Pfam" id="PF22924"/>
    </source>
</evidence>
<accession>A0A061SMY3</accession>
<gene>
    <name evidence="9" type="ORF">TSPGSL018_1468</name>
</gene>